<keyword evidence="2" id="KW-0238">DNA-binding</keyword>
<dbReference type="AlphaFoldDB" id="A0A2T0GRD5"/>
<feature type="domain" description="HTH gntR-type" evidence="5">
    <location>
        <begin position="24"/>
        <end position="91"/>
    </location>
</feature>
<dbReference type="InterPro" id="IPR000524">
    <property type="entry name" value="Tscrpt_reg_HTH_GntR"/>
</dbReference>
<evidence type="ECO:0000256" key="4">
    <source>
        <dbReference type="SAM" id="MobiDB-lite"/>
    </source>
</evidence>
<evidence type="ECO:0000313" key="7">
    <source>
        <dbReference type="Proteomes" id="UP000239352"/>
    </source>
</evidence>
<reference evidence="6 7" key="1">
    <citation type="submission" date="2018-03" db="EMBL/GenBank/DDBJ databases">
        <title>Actinopolyspora mortivallis from Sahara, screening for active biomolecules.</title>
        <authorList>
            <person name="Selama O."/>
            <person name="Wellington E.M.H."/>
            <person name="Hacene H."/>
        </authorList>
    </citation>
    <scope>NUCLEOTIDE SEQUENCE [LARGE SCALE GENOMIC DNA]</scope>
    <source>
        <strain evidence="6 7">M5A</strain>
    </source>
</reference>
<gene>
    <name evidence="6" type="ORF">CEP50_19510</name>
</gene>
<name>A0A2T0GRD5_ACTMO</name>
<feature type="non-terminal residue" evidence="6">
    <location>
        <position position="120"/>
    </location>
</feature>
<evidence type="ECO:0000259" key="5">
    <source>
        <dbReference type="PROSITE" id="PS50949"/>
    </source>
</evidence>
<keyword evidence="1" id="KW-0805">Transcription regulation</keyword>
<sequence>MSNTTPSESVSTNTAGTPHPDDSQPAADRAYRHVKAGLLDGSYPDGHLLSEGEIAQHLRMSRTPVREAFLHLQAEGFLRLYPKRGALVVPITPAETRSLLEARLALESFAIDKITATPGP</sequence>
<dbReference type="GO" id="GO:0003700">
    <property type="term" value="F:DNA-binding transcription factor activity"/>
    <property type="evidence" value="ECO:0007669"/>
    <property type="project" value="InterPro"/>
</dbReference>
<dbReference type="GO" id="GO:0003677">
    <property type="term" value="F:DNA binding"/>
    <property type="evidence" value="ECO:0007669"/>
    <property type="project" value="UniProtKB-KW"/>
</dbReference>
<evidence type="ECO:0000256" key="3">
    <source>
        <dbReference type="ARBA" id="ARBA00023163"/>
    </source>
</evidence>
<evidence type="ECO:0000313" key="6">
    <source>
        <dbReference type="EMBL" id="PRW61672.1"/>
    </source>
</evidence>
<evidence type="ECO:0000256" key="1">
    <source>
        <dbReference type="ARBA" id="ARBA00023015"/>
    </source>
</evidence>
<dbReference type="Pfam" id="PF00392">
    <property type="entry name" value="GntR"/>
    <property type="match status" value="1"/>
</dbReference>
<dbReference type="PROSITE" id="PS50949">
    <property type="entry name" value="HTH_GNTR"/>
    <property type="match status" value="1"/>
</dbReference>
<dbReference type="PANTHER" id="PTHR43537">
    <property type="entry name" value="TRANSCRIPTIONAL REGULATOR, GNTR FAMILY"/>
    <property type="match status" value="1"/>
</dbReference>
<proteinExistence type="predicted"/>
<dbReference type="SMART" id="SM00345">
    <property type="entry name" value="HTH_GNTR"/>
    <property type="match status" value="1"/>
</dbReference>
<dbReference type="STRING" id="1050202.GCA_000384035_01857"/>
<dbReference type="EMBL" id="PVSR01000069">
    <property type="protein sequence ID" value="PRW61672.1"/>
    <property type="molecule type" value="Genomic_DNA"/>
</dbReference>
<accession>A0A2T0GRD5</accession>
<keyword evidence="7" id="KW-1185">Reference proteome</keyword>
<comment type="caution">
    <text evidence="6">The sequence shown here is derived from an EMBL/GenBank/DDBJ whole genome shotgun (WGS) entry which is preliminary data.</text>
</comment>
<dbReference type="PRINTS" id="PR00035">
    <property type="entry name" value="HTHGNTR"/>
</dbReference>
<dbReference type="SUPFAM" id="SSF46785">
    <property type="entry name" value="Winged helix' DNA-binding domain"/>
    <property type="match status" value="1"/>
</dbReference>
<organism evidence="6 7">
    <name type="scientific">Actinopolyspora mortivallis</name>
    <dbReference type="NCBI Taxonomy" id="33906"/>
    <lineage>
        <taxon>Bacteria</taxon>
        <taxon>Bacillati</taxon>
        <taxon>Actinomycetota</taxon>
        <taxon>Actinomycetes</taxon>
        <taxon>Actinopolysporales</taxon>
        <taxon>Actinopolysporaceae</taxon>
        <taxon>Actinopolyspora</taxon>
    </lineage>
</organism>
<dbReference type="Gene3D" id="1.10.10.10">
    <property type="entry name" value="Winged helix-like DNA-binding domain superfamily/Winged helix DNA-binding domain"/>
    <property type="match status" value="1"/>
</dbReference>
<dbReference type="InterPro" id="IPR036388">
    <property type="entry name" value="WH-like_DNA-bd_sf"/>
</dbReference>
<evidence type="ECO:0000256" key="2">
    <source>
        <dbReference type="ARBA" id="ARBA00023125"/>
    </source>
</evidence>
<dbReference type="InParanoid" id="A0A2T0GRD5"/>
<keyword evidence="3" id="KW-0804">Transcription</keyword>
<dbReference type="InterPro" id="IPR036390">
    <property type="entry name" value="WH_DNA-bd_sf"/>
</dbReference>
<feature type="region of interest" description="Disordered" evidence="4">
    <location>
        <begin position="1"/>
        <end position="27"/>
    </location>
</feature>
<protein>
    <submittedName>
        <fullName evidence="6">GntR family transcriptional regulator</fullName>
    </submittedName>
</protein>
<dbReference type="PANTHER" id="PTHR43537:SF24">
    <property type="entry name" value="GLUCONATE OPERON TRANSCRIPTIONAL REPRESSOR"/>
    <property type="match status" value="1"/>
</dbReference>
<dbReference type="Proteomes" id="UP000239352">
    <property type="component" value="Unassembled WGS sequence"/>
</dbReference>
<feature type="compositionally biased region" description="Polar residues" evidence="4">
    <location>
        <begin position="1"/>
        <end position="16"/>
    </location>
</feature>
<dbReference type="CDD" id="cd07377">
    <property type="entry name" value="WHTH_GntR"/>
    <property type="match status" value="1"/>
</dbReference>